<reference evidence="3 4" key="1">
    <citation type="submission" date="2020-08" db="EMBL/GenBank/DDBJ databases">
        <title>Genomic Encyclopedia of Type Strains, Phase IV (KMG-IV): sequencing the most valuable type-strain genomes for metagenomic binning, comparative biology and taxonomic classification.</title>
        <authorList>
            <person name="Goeker M."/>
        </authorList>
    </citation>
    <scope>NUCLEOTIDE SEQUENCE [LARGE SCALE GENOMIC DNA]</scope>
    <source>
        <strain evidence="3 4">DSM 27057</strain>
    </source>
</reference>
<comment type="caution">
    <text evidence="3">The sequence shown here is derived from an EMBL/GenBank/DDBJ whole genome shotgun (WGS) entry which is preliminary data.</text>
</comment>
<accession>A0A7W6CIH2</accession>
<dbReference type="AlphaFoldDB" id="A0A7W6CIH2"/>
<name>A0A7W6CIH2_9SPHN</name>
<feature type="compositionally biased region" description="Polar residues" evidence="1">
    <location>
        <begin position="70"/>
        <end position="79"/>
    </location>
</feature>
<evidence type="ECO:0000313" key="4">
    <source>
        <dbReference type="Proteomes" id="UP000548867"/>
    </source>
</evidence>
<sequence>MKDPVSGPSPAKRWLSAIVVLLFVLVLTVWYVAPPSKPKQEQQARPAPRSTEWAPEPTGPAVPVDLPKTPMTNVPDQKQ</sequence>
<protein>
    <submittedName>
        <fullName evidence="3">Uncharacterized protein</fullName>
    </submittedName>
</protein>
<gene>
    <name evidence="3" type="ORF">GGR38_004142</name>
</gene>
<feature type="transmembrane region" description="Helical" evidence="2">
    <location>
        <begin position="14"/>
        <end position="33"/>
    </location>
</feature>
<evidence type="ECO:0000256" key="1">
    <source>
        <dbReference type="SAM" id="MobiDB-lite"/>
    </source>
</evidence>
<keyword evidence="2" id="KW-0812">Transmembrane</keyword>
<keyword evidence="2" id="KW-0472">Membrane</keyword>
<organism evidence="3 4">
    <name type="scientific">Novosphingobium sediminicola</name>
    <dbReference type="NCBI Taxonomy" id="563162"/>
    <lineage>
        <taxon>Bacteria</taxon>
        <taxon>Pseudomonadati</taxon>
        <taxon>Pseudomonadota</taxon>
        <taxon>Alphaproteobacteria</taxon>
        <taxon>Sphingomonadales</taxon>
        <taxon>Sphingomonadaceae</taxon>
        <taxon>Novosphingobium</taxon>
    </lineage>
</organism>
<dbReference type="Proteomes" id="UP000548867">
    <property type="component" value="Unassembled WGS sequence"/>
</dbReference>
<keyword evidence="2" id="KW-1133">Transmembrane helix</keyword>
<dbReference type="EMBL" id="JACIDX010000020">
    <property type="protein sequence ID" value="MBB3957168.1"/>
    <property type="molecule type" value="Genomic_DNA"/>
</dbReference>
<keyword evidence="4" id="KW-1185">Reference proteome</keyword>
<proteinExistence type="predicted"/>
<feature type="region of interest" description="Disordered" evidence="1">
    <location>
        <begin position="36"/>
        <end position="79"/>
    </location>
</feature>
<evidence type="ECO:0000256" key="2">
    <source>
        <dbReference type="SAM" id="Phobius"/>
    </source>
</evidence>
<evidence type="ECO:0000313" key="3">
    <source>
        <dbReference type="EMBL" id="MBB3957168.1"/>
    </source>
</evidence>